<feature type="compositionally biased region" description="Gly residues" evidence="5">
    <location>
        <begin position="328"/>
        <end position="366"/>
    </location>
</feature>
<dbReference type="GO" id="GO:0005886">
    <property type="term" value="C:plasma membrane"/>
    <property type="evidence" value="ECO:0007669"/>
    <property type="project" value="InterPro"/>
</dbReference>
<accession>A0AA39LB93</accession>
<feature type="compositionally biased region" description="Basic and acidic residues" evidence="5">
    <location>
        <begin position="242"/>
        <end position="253"/>
    </location>
</feature>
<dbReference type="Pfam" id="PF06687">
    <property type="entry name" value="SUR7"/>
    <property type="match status" value="1"/>
</dbReference>
<evidence type="ECO:0000256" key="2">
    <source>
        <dbReference type="ARBA" id="ARBA00022692"/>
    </source>
</evidence>
<dbReference type="Proteomes" id="UP001175261">
    <property type="component" value="Unassembled WGS sequence"/>
</dbReference>
<feature type="compositionally biased region" description="Polar residues" evidence="5">
    <location>
        <begin position="256"/>
        <end position="265"/>
    </location>
</feature>
<keyword evidence="4 6" id="KW-0472">Membrane</keyword>
<feature type="chain" id="PRO_5041409638" description="PH-response regulator protein palI/RIM9" evidence="7">
    <location>
        <begin position="27"/>
        <end position="681"/>
    </location>
</feature>
<dbReference type="GO" id="GO:0032153">
    <property type="term" value="C:cell division site"/>
    <property type="evidence" value="ECO:0007669"/>
    <property type="project" value="TreeGrafter"/>
</dbReference>
<evidence type="ECO:0000313" key="8">
    <source>
        <dbReference type="EMBL" id="KAK0390917.1"/>
    </source>
</evidence>
<feature type="compositionally biased region" description="Basic and acidic residues" evidence="5">
    <location>
        <begin position="308"/>
        <end position="319"/>
    </location>
</feature>
<dbReference type="AlphaFoldDB" id="A0AA39LB93"/>
<dbReference type="InterPro" id="IPR009571">
    <property type="entry name" value="SUR7/Rim9-like_fungi"/>
</dbReference>
<evidence type="ECO:0000256" key="7">
    <source>
        <dbReference type="SAM" id="SignalP"/>
    </source>
</evidence>
<dbReference type="GO" id="GO:0035838">
    <property type="term" value="C:growing cell tip"/>
    <property type="evidence" value="ECO:0007669"/>
    <property type="project" value="TreeGrafter"/>
</dbReference>
<keyword evidence="2 6" id="KW-0812">Transmembrane</keyword>
<protein>
    <recommendedName>
        <fullName evidence="10">PH-response regulator protein palI/RIM9</fullName>
    </recommendedName>
</protein>
<evidence type="ECO:0008006" key="10">
    <source>
        <dbReference type="Google" id="ProtNLM"/>
    </source>
</evidence>
<feature type="transmembrane region" description="Helical" evidence="6">
    <location>
        <begin position="120"/>
        <end position="146"/>
    </location>
</feature>
<feature type="transmembrane region" description="Helical" evidence="6">
    <location>
        <begin position="152"/>
        <end position="174"/>
    </location>
</feature>
<dbReference type="PANTHER" id="PTHR28013">
    <property type="entry name" value="PROTEIN DCV1-RELATED"/>
    <property type="match status" value="1"/>
</dbReference>
<dbReference type="PANTHER" id="PTHR28013:SF3">
    <property type="entry name" value="PROTEIN DCV1-RELATED"/>
    <property type="match status" value="1"/>
</dbReference>
<feature type="compositionally biased region" description="Pro residues" evidence="5">
    <location>
        <begin position="618"/>
        <end position="635"/>
    </location>
</feature>
<keyword evidence="7" id="KW-0732">Signal</keyword>
<evidence type="ECO:0000313" key="9">
    <source>
        <dbReference type="Proteomes" id="UP001175261"/>
    </source>
</evidence>
<name>A0AA39LB93_SARSR</name>
<evidence type="ECO:0000256" key="1">
    <source>
        <dbReference type="ARBA" id="ARBA00004141"/>
    </source>
</evidence>
<evidence type="ECO:0000256" key="5">
    <source>
        <dbReference type="SAM" id="MobiDB-lite"/>
    </source>
</evidence>
<feature type="region of interest" description="Disordered" evidence="5">
    <location>
        <begin position="241"/>
        <end position="681"/>
    </location>
</feature>
<keyword evidence="9" id="KW-1185">Reference proteome</keyword>
<feature type="compositionally biased region" description="Polar residues" evidence="5">
    <location>
        <begin position="285"/>
        <end position="297"/>
    </location>
</feature>
<evidence type="ECO:0000256" key="6">
    <source>
        <dbReference type="SAM" id="Phobius"/>
    </source>
</evidence>
<evidence type="ECO:0000256" key="4">
    <source>
        <dbReference type="ARBA" id="ARBA00023136"/>
    </source>
</evidence>
<feature type="transmembrane region" description="Helical" evidence="6">
    <location>
        <begin position="85"/>
        <end position="108"/>
    </location>
</feature>
<feature type="compositionally biased region" description="Low complexity" evidence="5">
    <location>
        <begin position="655"/>
        <end position="664"/>
    </location>
</feature>
<dbReference type="EMBL" id="JAPDFR010000001">
    <property type="protein sequence ID" value="KAK0390917.1"/>
    <property type="molecule type" value="Genomic_DNA"/>
</dbReference>
<feature type="compositionally biased region" description="Pro residues" evidence="5">
    <location>
        <begin position="367"/>
        <end position="389"/>
    </location>
</feature>
<feature type="compositionally biased region" description="Low complexity" evidence="5">
    <location>
        <begin position="482"/>
        <end position="493"/>
    </location>
</feature>
<comment type="subcellular location">
    <subcellularLocation>
        <location evidence="1">Membrane</location>
        <topology evidence="1">Multi-pass membrane protein</topology>
    </subcellularLocation>
</comment>
<evidence type="ECO:0000256" key="3">
    <source>
        <dbReference type="ARBA" id="ARBA00022989"/>
    </source>
</evidence>
<dbReference type="InterPro" id="IPR051380">
    <property type="entry name" value="pH-response_reg_palI/RIM9"/>
</dbReference>
<sequence>MLLRPATPLAVLLFAAFALMLLAVLSTPVIEGIPLGRFEDVNFGVFGYCKSGDGCTPIGIGYDIESVSRDRPNAFKMPDSVRGSLVSILIVHPVGAFLCLVMFIMAVTAHFHAPSHSARYLLVFFILLVITFLICLLAFLVDILLFIPHMAWGTYVVLAATILVAFGGVVTCAMRRAMTSRKARRKKIEENAEMSGENYYNREANSKANADVGIVTQPSIPMVSGANQPKDNLPTFASFNQVKKDDQVSDERVPLTQRSPTSGLGDTSAASAMGGAGAARPYGSRSPSQDRYGNSANGPDGYAAPRDPSFDRSQSRGRGDMGGPYYRGRGGPYNGRGGYGPPNRGRGGYGPPGRGGFGPRGGRGGYGPPPRGGYGPPGPMRGGRSPPPMYAGGAGYARRPSNDSYAQEYSTNPSTNPSSAAVNAYEPYNMDANLARAESPPPLPNESASLAEMDSGMPPATGGYGQYGQLRDSDVDVAGMVGLQQGQGPLPGQGRHDTFMSDGSKYSSDEPYVPPRQNWNQGSGRNSPVAPSPLNMQSRASPPAELPGRRTPNAAPVPAGNYYEDIDPRFAEPSPSHLQPQQGPLYEDAHAASGSRSPAESERSTFTSISQRGINPRWNPPPPMPGQGLYPPPQQRRPQQQRQDMLLDNPDFQLPGVGRAPASRGAGGGMIPGSAYPAGSI</sequence>
<gene>
    <name evidence="8" type="ORF">NLU13_0420</name>
</gene>
<comment type="caution">
    <text evidence="8">The sequence shown here is derived from an EMBL/GenBank/DDBJ whole genome shotgun (WGS) entry which is preliminary data.</text>
</comment>
<proteinExistence type="predicted"/>
<feature type="compositionally biased region" description="Polar residues" evidence="5">
    <location>
        <begin position="402"/>
        <end position="421"/>
    </location>
</feature>
<organism evidence="8 9">
    <name type="scientific">Sarocladium strictum</name>
    <name type="common">Black bundle disease fungus</name>
    <name type="synonym">Acremonium strictum</name>
    <dbReference type="NCBI Taxonomy" id="5046"/>
    <lineage>
        <taxon>Eukaryota</taxon>
        <taxon>Fungi</taxon>
        <taxon>Dikarya</taxon>
        <taxon>Ascomycota</taxon>
        <taxon>Pezizomycotina</taxon>
        <taxon>Sordariomycetes</taxon>
        <taxon>Hypocreomycetidae</taxon>
        <taxon>Hypocreales</taxon>
        <taxon>Sarocladiaceae</taxon>
        <taxon>Sarocladium</taxon>
    </lineage>
</organism>
<reference evidence="8" key="1">
    <citation type="submission" date="2022-10" db="EMBL/GenBank/DDBJ databases">
        <title>Determination and structural analysis of whole genome sequence of Sarocladium strictum F4-1.</title>
        <authorList>
            <person name="Hu L."/>
            <person name="Jiang Y."/>
        </authorList>
    </citation>
    <scope>NUCLEOTIDE SEQUENCE</scope>
    <source>
        <strain evidence="8">F4-1</strain>
    </source>
</reference>
<feature type="signal peptide" evidence="7">
    <location>
        <begin position="1"/>
        <end position="26"/>
    </location>
</feature>
<feature type="compositionally biased region" description="Polar residues" evidence="5">
    <location>
        <begin position="517"/>
        <end position="526"/>
    </location>
</feature>
<keyword evidence="3 6" id="KW-1133">Transmembrane helix</keyword>
<feature type="compositionally biased region" description="Polar residues" evidence="5">
    <location>
        <begin position="594"/>
        <end position="613"/>
    </location>
</feature>